<sequence>MTVLEWEPGGNPIYECEGTSHTANNTLNSTATFVFVGIRIEVFGTVGPNEGPPTSIYQVDDLPISTYTFPVNGGLNFRVPFYMSPLLELGNHTLTIGIEASSDQGQPEFCLDYIIYDSSGPASISSSLASSTSSSTPLSSPAPTLPTHSSSSINVAVASGVAGSLGGLIVGLCLAVIFLRFVYHKSTDAQLLAVRLKASQQEDSNNTSSLGIVTPIGPLTRDWDSATNIVQINDDSATLPPAYPAIDSILQRLSHDWN</sequence>
<dbReference type="AlphaFoldDB" id="A0AA38UCR2"/>
<keyword evidence="1" id="KW-1133">Transmembrane helix</keyword>
<dbReference type="EMBL" id="MU806301">
    <property type="protein sequence ID" value="KAJ3836685.1"/>
    <property type="molecule type" value="Genomic_DNA"/>
</dbReference>
<accession>A0AA38UCR2</accession>
<evidence type="ECO:0000256" key="1">
    <source>
        <dbReference type="SAM" id="Phobius"/>
    </source>
</evidence>
<evidence type="ECO:0000313" key="3">
    <source>
        <dbReference type="Proteomes" id="UP001163846"/>
    </source>
</evidence>
<keyword evidence="1" id="KW-0472">Membrane</keyword>
<dbReference type="Proteomes" id="UP001163846">
    <property type="component" value="Unassembled WGS sequence"/>
</dbReference>
<name>A0AA38UCR2_9AGAR</name>
<reference evidence="2" key="1">
    <citation type="submission" date="2022-08" db="EMBL/GenBank/DDBJ databases">
        <authorList>
            <consortium name="DOE Joint Genome Institute"/>
            <person name="Min B."/>
            <person name="Riley R."/>
            <person name="Sierra-Patev S."/>
            <person name="Naranjo-Ortiz M."/>
            <person name="Looney B."/>
            <person name="Konkel Z."/>
            <person name="Slot J.C."/>
            <person name="Sakamoto Y."/>
            <person name="Steenwyk J.L."/>
            <person name="Rokas A."/>
            <person name="Carro J."/>
            <person name="Camarero S."/>
            <person name="Ferreira P."/>
            <person name="Molpeceres G."/>
            <person name="Ruiz-Duenas F.J."/>
            <person name="Serrano A."/>
            <person name="Henrissat B."/>
            <person name="Drula E."/>
            <person name="Hughes K.W."/>
            <person name="Mata J.L."/>
            <person name="Ishikawa N.K."/>
            <person name="Vargas-Isla R."/>
            <person name="Ushijima S."/>
            <person name="Smith C.A."/>
            <person name="Ahrendt S."/>
            <person name="Andreopoulos W."/>
            <person name="He G."/>
            <person name="Labutti K."/>
            <person name="Lipzen A."/>
            <person name="Ng V."/>
            <person name="Sandor L."/>
            <person name="Barry K."/>
            <person name="Martinez A.T."/>
            <person name="Xiao Y."/>
            <person name="Gibbons J.G."/>
            <person name="Terashima K."/>
            <person name="Hibbett D.S."/>
            <person name="Grigoriev I.V."/>
        </authorList>
    </citation>
    <scope>NUCLEOTIDE SEQUENCE</scope>
    <source>
        <strain evidence="2">TFB9207</strain>
    </source>
</reference>
<dbReference type="Gene3D" id="2.60.120.260">
    <property type="entry name" value="Galactose-binding domain-like"/>
    <property type="match status" value="1"/>
</dbReference>
<evidence type="ECO:0000313" key="2">
    <source>
        <dbReference type="EMBL" id="KAJ3836685.1"/>
    </source>
</evidence>
<proteinExistence type="predicted"/>
<comment type="caution">
    <text evidence="2">The sequence shown here is derived from an EMBL/GenBank/DDBJ whole genome shotgun (WGS) entry which is preliminary data.</text>
</comment>
<keyword evidence="3" id="KW-1185">Reference proteome</keyword>
<feature type="transmembrane region" description="Helical" evidence="1">
    <location>
        <begin position="155"/>
        <end position="183"/>
    </location>
</feature>
<organism evidence="2 3">
    <name type="scientific">Lentinula raphanica</name>
    <dbReference type="NCBI Taxonomy" id="153919"/>
    <lineage>
        <taxon>Eukaryota</taxon>
        <taxon>Fungi</taxon>
        <taxon>Dikarya</taxon>
        <taxon>Basidiomycota</taxon>
        <taxon>Agaricomycotina</taxon>
        <taxon>Agaricomycetes</taxon>
        <taxon>Agaricomycetidae</taxon>
        <taxon>Agaricales</taxon>
        <taxon>Marasmiineae</taxon>
        <taxon>Omphalotaceae</taxon>
        <taxon>Lentinula</taxon>
    </lineage>
</organism>
<protein>
    <submittedName>
        <fullName evidence="2">Uncharacterized protein</fullName>
    </submittedName>
</protein>
<keyword evidence="1" id="KW-0812">Transmembrane</keyword>
<gene>
    <name evidence="2" type="ORF">F5878DRAFT_711299</name>
</gene>